<evidence type="ECO:0000313" key="3">
    <source>
        <dbReference type="Proteomes" id="UP000410984"/>
    </source>
</evidence>
<gene>
    <name evidence="2" type="ORF">MET9862_03984</name>
</gene>
<keyword evidence="3" id="KW-1185">Reference proteome</keyword>
<dbReference type="Pfam" id="PF13466">
    <property type="entry name" value="STAS_2"/>
    <property type="match status" value="1"/>
</dbReference>
<protein>
    <recommendedName>
        <fullName evidence="1">MlaB-like STAS domain-containing protein</fullName>
    </recommendedName>
</protein>
<dbReference type="Proteomes" id="UP000410984">
    <property type="component" value="Unassembled WGS sequence"/>
</dbReference>
<reference evidence="2 3" key="1">
    <citation type="submission" date="2019-06" db="EMBL/GenBank/DDBJ databases">
        <authorList>
            <person name="Rodrigo-Torres L."/>
            <person name="Arahal R. D."/>
            <person name="Lucena T."/>
        </authorList>
    </citation>
    <scope>NUCLEOTIDE SEQUENCE [LARGE SCALE GENOMIC DNA]</scope>
    <source>
        <strain evidence="2 3">SB0023/3</strain>
    </source>
</reference>
<evidence type="ECO:0000259" key="1">
    <source>
        <dbReference type="Pfam" id="PF13466"/>
    </source>
</evidence>
<dbReference type="AlphaFoldDB" id="A0A509EIS7"/>
<dbReference type="InterPro" id="IPR058548">
    <property type="entry name" value="MlaB-like_STAS"/>
</dbReference>
<dbReference type="OrthoDB" id="7585928at2"/>
<proteinExistence type="predicted"/>
<dbReference type="RefSeq" id="WP_142584624.1">
    <property type="nucleotide sequence ID" value="NZ_CABFPH010000068.1"/>
</dbReference>
<organism evidence="2 3">
    <name type="scientific">Methylobacterium symbioticum</name>
    <dbReference type="NCBI Taxonomy" id="2584084"/>
    <lineage>
        <taxon>Bacteria</taxon>
        <taxon>Pseudomonadati</taxon>
        <taxon>Pseudomonadota</taxon>
        <taxon>Alphaproteobacteria</taxon>
        <taxon>Hyphomicrobiales</taxon>
        <taxon>Methylobacteriaceae</taxon>
        <taxon>Methylobacterium</taxon>
    </lineage>
</organism>
<evidence type="ECO:0000313" key="2">
    <source>
        <dbReference type="EMBL" id="VUD73369.1"/>
    </source>
</evidence>
<sequence length="87" mass="8919">MPLDLRDDCLVLTGHCPIEEAEPLLDALRGSAVPVVDLSGLERAHTAILQVLMAAAPAIRGEPADPAAAACLAALPRAEASERGRAG</sequence>
<feature type="domain" description="MlaB-like STAS" evidence="1">
    <location>
        <begin position="10"/>
        <end position="57"/>
    </location>
</feature>
<dbReference type="EMBL" id="CABFPH010000068">
    <property type="protein sequence ID" value="VUD73369.1"/>
    <property type="molecule type" value="Genomic_DNA"/>
</dbReference>
<accession>A0A509EIS7</accession>
<name>A0A509EIS7_9HYPH</name>